<organism evidence="6">
    <name type="scientific">Guillardia theta</name>
    <name type="common">Cryptophyte</name>
    <name type="synonym">Cryptomonas phi</name>
    <dbReference type="NCBI Taxonomy" id="55529"/>
    <lineage>
        <taxon>Eukaryota</taxon>
        <taxon>Cryptophyceae</taxon>
        <taxon>Pyrenomonadales</taxon>
        <taxon>Geminigeraceae</taxon>
        <taxon>Guillardia</taxon>
    </lineage>
</organism>
<dbReference type="AlphaFoldDB" id="A0A7S4PMY3"/>
<evidence type="ECO:0000313" key="6">
    <source>
        <dbReference type="EMBL" id="CAE2339273.1"/>
    </source>
</evidence>
<dbReference type="Gene3D" id="1.25.40.20">
    <property type="entry name" value="Ankyrin repeat-containing domain"/>
    <property type="match status" value="1"/>
</dbReference>
<dbReference type="EMBL" id="HBKN01048772">
    <property type="protein sequence ID" value="CAE2339273.1"/>
    <property type="molecule type" value="Transcribed_RNA"/>
</dbReference>
<dbReference type="PANTHER" id="PTHR24161:SF124">
    <property type="entry name" value="TRANSIENT RECEPTOR POTENTIAL CHANNEL PYREXIA"/>
    <property type="match status" value="1"/>
</dbReference>
<feature type="region of interest" description="Disordered" evidence="4">
    <location>
        <begin position="233"/>
        <end position="273"/>
    </location>
</feature>
<keyword evidence="2 3" id="KW-0040">ANK repeat</keyword>
<dbReference type="InterPro" id="IPR002110">
    <property type="entry name" value="Ankyrin_rpt"/>
</dbReference>
<dbReference type="SMART" id="SM00248">
    <property type="entry name" value="ANK"/>
    <property type="match status" value="3"/>
</dbReference>
<evidence type="ECO:0000256" key="2">
    <source>
        <dbReference type="ARBA" id="ARBA00023043"/>
    </source>
</evidence>
<dbReference type="PRINTS" id="PR01415">
    <property type="entry name" value="ANKYRIN"/>
</dbReference>
<evidence type="ECO:0000256" key="5">
    <source>
        <dbReference type="SAM" id="SignalP"/>
    </source>
</evidence>
<dbReference type="PROSITE" id="PS50088">
    <property type="entry name" value="ANK_REPEAT"/>
    <property type="match status" value="3"/>
</dbReference>
<proteinExistence type="predicted"/>
<name>A0A7S4PMY3_GUITH</name>
<dbReference type="PANTHER" id="PTHR24161">
    <property type="entry name" value="ANK_REP_REGION DOMAIN-CONTAINING PROTEIN-RELATED"/>
    <property type="match status" value="1"/>
</dbReference>
<sequence>MARGSCSLIHWLRVKWHFSLLHLVRTLQSVSSTARQLLSRGCKSMARSRVVELIGKFCPCLCPLRDNEIFRACESPNSVENVRAILRRDPRAVHALRSDDNTTPLHLAVILQDVDLVRMFISHKADVTSKDQEGQTPLHVAALSGNADITSMIVDASTNLQQHIDDKTVKGYSAIYLACWRGHLEVAQLLHSKGAKLNQTDNEGRTMISRARDWNQIRVLEWLEQEREVIMTPPKPSALISASSSDSRGERSEGSLEFESGDGAGEESLLIKK</sequence>
<accession>A0A7S4PMY3</accession>
<feature type="compositionally biased region" description="Low complexity" evidence="4">
    <location>
        <begin position="237"/>
        <end position="246"/>
    </location>
</feature>
<evidence type="ECO:0000256" key="3">
    <source>
        <dbReference type="PROSITE-ProRule" id="PRU00023"/>
    </source>
</evidence>
<keyword evidence="5" id="KW-0732">Signal</keyword>
<reference evidence="6" key="1">
    <citation type="submission" date="2021-01" db="EMBL/GenBank/DDBJ databases">
        <authorList>
            <person name="Corre E."/>
            <person name="Pelletier E."/>
            <person name="Niang G."/>
            <person name="Scheremetjew M."/>
            <person name="Finn R."/>
            <person name="Kale V."/>
            <person name="Holt S."/>
            <person name="Cochrane G."/>
            <person name="Meng A."/>
            <person name="Brown T."/>
            <person name="Cohen L."/>
        </authorList>
    </citation>
    <scope>NUCLEOTIDE SEQUENCE</scope>
    <source>
        <strain evidence="6">CCMP 2712</strain>
    </source>
</reference>
<feature type="repeat" description="ANK" evidence="3">
    <location>
        <begin position="100"/>
        <end position="132"/>
    </location>
</feature>
<protein>
    <submittedName>
        <fullName evidence="6">Uncharacterized protein</fullName>
    </submittedName>
</protein>
<dbReference type="InterPro" id="IPR036770">
    <property type="entry name" value="Ankyrin_rpt-contain_sf"/>
</dbReference>
<keyword evidence="1" id="KW-0677">Repeat</keyword>
<feature type="repeat" description="ANK" evidence="3">
    <location>
        <begin position="133"/>
        <end position="165"/>
    </location>
</feature>
<dbReference type="Pfam" id="PF12796">
    <property type="entry name" value="Ank_2"/>
    <property type="match status" value="2"/>
</dbReference>
<evidence type="ECO:0000256" key="4">
    <source>
        <dbReference type="SAM" id="MobiDB-lite"/>
    </source>
</evidence>
<dbReference type="PROSITE" id="PS50297">
    <property type="entry name" value="ANK_REP_REGION"/>
    <property type="match status" value="3"/>
</dbReference>
<feature type="signal peptide" evidence="5">
    <location>
        <begin position="1"/>
        <end position="26"/>
    </location>
</feature>
<feature type="chain" id="PRO_5031202626" evidence="5">
    <location>
        <begin position="27"/>
        <end position="273"/>
    </location>
</feature>
<evidence type="ECO:0000256" key="1">
    <source>
        <dbReference type="ARBA" id="ARBA00022737"/>
    </source>
</evidence>
<dbReference type="SUPFAM" id="SSF48403">
    <property type="entry name" value="Ankyrin repeat"/>
    <property type="match status" value="1"/>
</dbReference>
<gene>
    <name evidence="6" type="ORF">GTHE00462_LOCUS38135</name>
</gene>
<feature type="repeat" description="ANK" evidence="3">
    <location>
        <begin position="170"/>
        <end position="202"/>
    </location>
</feature>